<evidence type="ECO:0000256" key="4">
    <source>
        <dbReference type="ARBA" id="ARBA00023163"/>
    </source>
</evidence>
<accession>A0ABT3PJB8</accession>
<dbReference type="SUPFAM" id="SSF88946">
    <property type="entry name" value="Sigma2 domain of RNA polymerase sigma factors"/>
    <property type="match status" value="1"/>
</dbReference>
<dbReference type="RefSeq" id="WP_265764702.1">
    <property type="nucleotide sequence ID" value="NZ_JAGGJA010000002.1"/>
</dbReference>
<comment type="similarity">
    <text evidence="1">Belongs to the sigma-70 factor family. ECF subfamily.</text>
</comment>
<keyword evidence="4" id="KW-0804">Transcription</keyword>
<dbReference type="CDD" id="cd06171">
    <property type="entry name" value="Sigma70_r4"/>
    <property type="match status" value="1"/>
</dbReference>
<dbReference type="InterPro" id="IPR036388">
    <property type="entry name" value="WH-like_DNA-bd_sf"/>
</dbReference>
<keyword evidence="3" id="KW-0731">Sigma factor</keyword>
<dbReference type="InterPro" id="IPR013325">
    <property type="entry name" value="RNA_pol_sigma_r2"/>
</dbReference>
<dbReference type="InterPro" id="IPR014327">
    <property type="entry name" value="RNA_pol_sigma70_bacteroid"/>
</dbReference>
<dbReference type="InterPro" id="IPR014284">
    <property type="entry name" value="RNA_pol_sigma-70_dom"/>
</dbReference>
<dbReference type="InterPro" id="IPR013324">
    <property type="entry name" value="RNA_pol_sigma_r3/r4-like"/>
</dbReference>
<organism evidence="7 8">
    <name type="scientific">Fodinibius salsisoli</name>
    <dbReference type="NCBI Taxonomy" id="2820877"/>
    <lineage>
        <taxon>Bacteria</taxon>
        <taxon>Pseudomonadati</taxon>
        <taxon>Balneolota</taxon>
        <taxon>Balneolia</taxon>
        <taxon>Balneolales</taxon>
        <taxon>Balneolaceae</taxon>
        <taxon>Fodinibius</taxon>
    </lineage>
</organism>
<gene>
    <name evidence="7" type="ORF">J6I44_04035</name>
</gene>
<evidence type="ECO:0000256" key="2">
    <source>
        <dbReference type="ARBA" id="ARBA00023015"/>
    </source>
</evidence>
<dbReference type="Pfam" id="PF08281">
    <property type="entry name" value="Sigma70_r4_2"/>
    <property type="match status" value="1"/>
</dbReference>
<keyword evidence="2" id="KW-0805">Transcription regulation</keyword>
<evidence type="ECO:0000259" key="5">
    <source>
        <dbReference type="Pfam" id="PF04542"/>
    </source>
</evidence>
<dbReference type="InterPro" id="IPR007627">
    <property type="entry name" value="RNA_pol_sigma70_r2"/>
</dbReference>
<dbReference type="Proteomes" id="UP001207918">
    <property type="component" value="Unassembled WGS sequence"/>
</dbReference>
<protein>
    <submittedName>
        <fullName evidence="7">RNA polymerase sigma-70 factor</fullName>
    </submittedName>
</protein>
<dbReference type="InterPro" id="IPR013249">
    <property type="entry name" value="RNA_pol_sigma70_r4_t2"/>
</dbReference>
<dbReference type="PANTHER" id="PTHR43133:SF46">
    <property type="entry name" value="RNA POLYMERASE SIGMA-70 FACTOR ECF SUBFAMILY"/>
    <property type="match status" value="1"/>
</dbReference>
<dbReference type="NCBIfam" id="TIGR02985">
    <property type="entry name" value="Sig70_bacteroi1"/>
    <property type="match status" value="1"/>
</dbReference>
<evidence type="ECO:0000259" key="6">
    <source>
        <dbReference type="Pfam" id="PF08281"/>
    </source>
</evidence>
<name>A0ABT3PJB8_9BACT</name>
<reference evidence="7 8" key="1">
    <citation type="submission" date="2021-03" db="EMBL/GenBank/DDBJ databases">
        <title>Aliifodinibius sp. nov., a new bacterium isolated from saline soil.</title>
        <authorList>
            <person name="Galisteo C."/>
            <person name="De La Haba R."/>
            <person name="Sanchez-Porro C."/>
            <person name="Ventosa A."/>
        </authorList>
    </citation>
    <scope>NUCLEOTIDE SEQUENCE [LARGE SCALE GENOMIC DNA]</scope>
    <source>
        <strain evidence="7 8">1BSP15-2V2</strain>
    </source>
</reference>
<keyword evidence="8" id="KW-1185">Reference proteome</keyword>
<dbReference type="EMBL" id="JAGGJA010000002">
    <property type="protein sequence ID" value="MCW9706004.1"/>
    <property type="molecule type" value="Genomic_DNA"/>
</dbReference>
<comment type="caution">
    <text evidence="7">The sequence shown here is derived from an EMBL/GenBank/DDBJ whole genome shotgun (WGS) entry which is preliminary data.</text>
</comment>
<dbReference type="Gene3D" id="1.10.1740.10">
    <property type="match status" value="1"/>
</dbReference>
<dbReference type="Gene3D" id="1.10.10.10">
    <property type="entry name" value="Winged helix-like DNA-binding domain superfamily/Winged helix DNA-binding domain"/>
    <property type="match status" value="1"/>
</dbReference>
<dbReference type="InterPro" id="IPR039425">
    <property type="entry name" value="RNA_pol_sigma-70-like"/>
</dbReference>
<dbReference type="Pfam" id="PF04542">
    <property type="entry name" value="Sigma70_r2"/>
    <property type="match status" value="1"/>
</dbReference>
<evidence type="ECO:0000313" key="7">
    <source>
        <dbReference type="EMBL" id="MCW9706004.1"/>
    </source>
</evidence>
<sequence length="191" mass="22869">MRNVQEKISNSDQHLAEEVQQGDEKAFKRLFLKYYYDLRGFSAQMIKSKERAQDIVQDVFCTLWKKREEWHIHSSVKAYLFQSVRNETLNYIDRRQHRENIRTAFSKKEVSHLSIVRNSDTHREQLLIDQIWEIVSEMPDRRRSVFILHRKHGLSYKEIAEVLGITRKTVENHMGFALSDIREQVDHSLLV</sequence>
<dbReference type="PANTHER" id="PTHR43133">
    <property type="entry name" value="RNA POLYMERASE ECF-TYPE SIGMA FACTO"/>
    <property type="match status" value="1"/>
</dbReference>
<evidence type="ECO:0000313" key="8">
    <source>
        <dbReference type="Proteomes" id="UP001207918"/>
    </source>
</evidence>
<evidence type="ECO:0000256" key="1">
    <source>
        <dbReference type="ARBA" id="ARBA00010641"/>
    </source>
</evidence>
<feature type="domain" description="RNA polymerase sigma factor 70 region 4 type 2" evidence="6">
    <location>
        <begin position="129"/>
        <end position="178"/>
    </location>
</feature>
<dbReference type="SUPFAM" id="SSF88659">
    <property type="entry name" value="Sigma3 and sigma4 domains of RNA polymerase sigma factors"/>
    <property type="match status" value="1"/>
</dbReference>
<evidence type="ECO:0000256" key="3">
    <source>
        <dbReference type="ARBA" id="ARBA00023082"/>
    </source>
</evidence>
<feature type="domain" description="RNA polymerase sigma-70 region 2" evidence="5">
    <location>
        <begin position="30"/>
        <end position="96"/>
    </location>
</feature>
<dbReference type="NCBIfam" id="TIGR02937">
    <property type="entry name" value="sigma70-ECF"/>
    <property type="match status" value="1"/>
</dbReference>
<proteinExistence type="inferred from homology"/>